<reference evidence="2" key="1">
    <citation type="submission" date="2020-12" db="EMBL/GenBank/DDBJ databases">
        <title>PHA producing bacteria isolated from mangrove.</title>
        <authorList>
            <person name="Zheng W."/>
            <person name="Yu S."/>
            <person name="Huang Y."/>
        </authorList>
    </citation>
    <scope>NUCLEOTIDE SEQUENCE</scope>
    <source>
        <strain evidence="2">GN8-5</strain>
    </source>
</reference>
<gene>
    <name evidence="2" type="ORF">JF543_03795</name>
</gene>
<proteinExistence type="predicted"/>
<evidence type="ECO:0000256" key="1">
    <source>
        <dbReference type="SAM" id="MobiDB-lite"/>
    </source>
</evidence>
<sequence>MTIDDDALQRALAGLHVRIPRSDEDAAQLRAEVRAADAALGAALRAADRRRAHTMPAEAPASETGQDQA</sequence>
<accession>A0A939DUC5</accession>
<evidence type="ECO:0000313" key="2">
    <source>
        <dbReference type="EMBL" id="MBN8205081.1"/>
    </source>
</evidence>
<feature type="region of interest" description="Disordered" evidence="1">
    <location>
        <begin position="47"/>
        <end position="69"/>
    </location>
</feature>
<organism evidence="2 3">
    <name type="scientific">Microbacterium esteraromaticum</name>
    <dbReference type="NCBI Taxonomy" id="57043"/>
    <lineage>
        <taxon>Bacteria</taxon>
        <taxon>Bacillati</taxon>
        <taxon>Actinomycetota</taxon>
        <taxon>Actinomycetes</taxon>
        <taxon>Micrococcales</taxon>
        <taxon>Microbacteriaceae</taxon>
        <taxon>Microbacterium</taxon>
    </lineage>
</organism>
<protein>
    <submittedName>
        <fullName evidence="2">Uncharacterized protein</fullName>
    </submittedName>
</protein>
<dbReference type="RefSeq" id="WP_206821164.1">
    <property type="nucleotide sequence ID" value="NZ_CP063379.1"/>
</dbReference>
<evidence type="ECO:0000313" key="3">
    <source>
        <dbReference type="Proteomes" id="UP000664385"/>
    </source>
</evidence>
<comment type="caution">
    <text evidence="2">The sequence shown here is derived from an EMBL/GenBank/DDBJ whole genome shotgun (WGS) entry which is preliminary data.</text>
</comment>
<name>A0A939DUC5_9MICO</name>
<dbReference type="Proteomes" id="UP000664385">
    <property type="component" value="Unassembled WGS sequence"/>
</dbReference>
<dbReference type="AlphaFoldDB" id="A0A939DUC5"/>
<dbReference type="EMBL" id="JAEMWU010000001">
    <property type="protein sequence ID" value="MBN8205081.1"/>
    <property type="molecule type" value="Genomic_DNA"/>
</dbReference>